<dbReference type="AlphaFoldDB" id="A0A1Y5RMQ5"/>
<sequence length="165" mass="18442">MTLTLILTRHAKSSWGDPGLPDHARPLNKRGRASAEAMGIWLKKQGLLPDQVLSSSSQRTRETYQRMALTARSTTFTDDLYHASAQQILNELNHATGQTVLLLGHNPGMAEFASQIVQAPPHAERFHDYPTCATTVITFSAPKWDEVDWHSGLVQDFILPRQLLE</sequence>
<proteinExistence type="predicted"/>
<keyword evidence="2" id="KW-1185">Reference proteome</keyword>
<evidence type="ECO:0000313" key="2">
    <source>
        <dbReference type="Proteomes" id="UP000193077"/>
    </source>
</evidence>
<dbReference type="SUPFAM" id="SSF53254">
    <property type="entry name" value="Phosphoglycerate mutase-like"/>
    <property type="match status" value="1"/>
</dbReference>
<reference evidence="1 2" key="1">
    <citation type="submission" date="2017-03" db="EMBL/GenBank/DDBJ databases">
        <authorList>
            <person name="Afonso C.L."/>
            <person name="Miller P.J."/>
            <person name="Scott M.A."/>
            <person name="Spackman E."/>
            <person name="Goraichik I."/>
            <person name="Dimitrov K.M."/>
            <person name="Suarez D.L."/>
            <person name="Swayne D.E."/>
        </authorList>
    </citation>
    <scope>NUCLEOTIDE SEQUENCE [LARGE SCALE GENOMIC DNA]</scope>
    <source>
        <strain evidence="1 2">CECT 7639</strain>
    </source>
</reference>
<dbReference type="Gene3D" id="3.40.50.1240">
    <property type="entry name" value="Phosphoglycerate mutase-like"/>
    <property type="match status" value="1"/>
</dbReference>
<name>A0A1Y5RMQ5_9RHOB</name>
<dbReference type="InterPro" id="IPR013078">
    <property type="entry name" value="His_Pase_superF_clade-1"/>
</dbReference>
<dbReference type="CDD" id="cd07067">
    <property type="entry name" value="HP_PGM_like"/>
    <property type="match status" value="1"/>
</dbReference>
<dbReference type="InterPro" id="IPR029033">
    <property type="entry name" value="His_PPase_superfam"/>
</dbReference>
<dbReference type="Proteomes" id="UP000193077">
    <property type="component" value="Unassembled WGS sequence"/>
</dbReference>
<dbReference type="EMBL" id="FWFO01000001">
    <property type="protein sequence ID" value="SLN18557.1"/>
    <property type="molecule type" value="Genomic_DNA"/>
</dbReference>
<dbReference type="PANTHER" id="PTHR47623">
    <property type="entry name" value="OS09G0287300 PROTEIN"/>
    <property type="match status" value="1"/>
</dbReference>
<dbReference type="RefSeq" id="WP_085794107.1">
    <property type="nucleotide sequence ID" value="NZ_FWFO01000001.1"/>
</dbReference>
<gene>
    <name evidence="1" type="ORF">TRL7639_00378</name>
</gene>
<dbReference type="OrthoDB" id="9810154at2"/>
<dbReference type="PANTHER" id="PTHR47623:SF1">
    <property type="entry name" value="OS09G0287300 PROTEIN"/>
    <property type="match status" value="1"/>
</dbReference>
<dbReference type="SMART" id="SM00855">
    <property type="entry name" value="PGAM"/>
    <property type="match status" value="1"/>
</dbReference>
<organism evidence="1 2">
    <name type="scientific">Falsiruegeria litorea R37</name>
    <dbReference type="NCBI Taxonomy" id="1200284"/>
    <lineage>
        <taxon>Bacteria</taxon>
        <taxon>Pseudomonadati</taxon>
        <taxon>Pseudomonadota</taxon>
        <taxon>Alphaproteobacteria</taxon>
        <taxon>Rhodobacterales</taxon>
        <taxon>Roseobacteraceae</taxon>
        <taxon>Falsiruegeria</taxon>
    </lineage>
</organism>
<accession>A0A1Y5RMQ5</accession>
<dbReference type="Pfam" id="PF00300">
    <property type="entry name" value="His_Phos_1"/>
    <property type="match status" value="1"/>
</dbReference>
<evidence type="ECO:0000313" key="1">
    <source>
        <dbReference type="EMBL" id="SLN18557.1"/>
    </source>
</evidence>
<protein>
    <submittedName>
        <fullName evidence="1">Histidine phosphatase superfamily (Branch 1)</fullName>
    </submittedName>
</protein>